<dbReference type="EMBL" id="SJJR01000007">
    <property type="protein sequence ID" value="TCB97215.1"/>
    <property type="molecule type" value="Genomic_DNA"/>
</dbReference>
<dbReference type="Proteomes" id="UP000292274">
    <property type="component" value="Unassembled WGS sequence"/>
</dbReference>
<evidence type="ECO:0000259" key="5">
    <source>
        <dbReference type="PROSITE" id="PS50995"/>
    </source>
</evidence>
<keyword evidence="1" id="KW-0805">Transcription regulation</keyword>
<accession>A0A4V2LWP2</accession>
<reference evidence="6 7" key="1">
    <citation type="submission" date="2019-02" db="EMBL/GenBank/DDBJ databases">
        <title>Jishengella sp. nov., isolated from a root of Zingiber montanum.</title>
        <authorList>
            <person name="Kuncharoen N."/>
            <person name="Kudo T."/>
            <person name="Masahiro Y."/>
            <person name="Ohkuma M."/>
            <person name="Tanasupawat S."/>
        </authorList>
    </citation>
    <scope>NUCLEOTIDE SEQUENCE [LARGE SCALE GENOMIC DNA]</scope>
    <source>
        <strain evidence="6 7">PLAI 1-1</strain>
    </source>
</reference>
<keyword evidence="3" id="KW-0804">Transcription</keyword>
<feature type="domain" description="HTH marR-type" evidence="5">
    <location>
        <begin position="54"/>
        <end position="181"/>
    </location>
</feature>
<keyword evidence="7" id="KW-1185">Reference proteome</keyword>
<protein>
    <submittedName>
        <fullName evidence="6">MarR family transcriptional regulator</fullName>
    </submittedName>
</protein>
<dbReference type="GO" id="GO:0003677">
    <property type="term" value="F:DNA binding"/>
    <property type="evidence" value="ECO:0007669"/>
    <property type="project" value="UniProtKB-KW"/>
</dbReference>
<evidence type="ECO:0000256" key="2">
    <source>
        <dbReference type="ARBA" id="ARBA00023125"/>
    </source>
</evidence>
<evidence type="ECO:0000313" key="6">
    <source>
        <dbReference type="EMBL" id="TCB97215.1"/>
    </source>
</evidence>
<proteinExistence type="predicted"/>
<name>A0A4V2LWP2_9ACTN</name>
<dbReference type="Gene3D" id="1.10.10.10">
    <property type="entry name" value="Winged helix-like DNA-binding domain superfamily/Winged helix DNA-binding domain"/>
    <property type="match status" value="1"/>
</dbReference>
<comment type="caution">
    <text evidence="6">The sequence shown here is derived from an EMBL/GenBank/DDBJ whole genome shotgun (WGS) entry which is preliminary data.</text>
</comment>
<dbReference type="SMART" id="SM00347">
    <property type="entry name" value="HTH_MARR"/>
    <property type="match status" value="1"/>
</dbReference>
<dbReference type="InterPro" id="IPR036388">
    <property type="entry name" value="WH-like_DNA-bd_sf"/>
</dbReference>
<dbReference type="Pfam" id="PF12802">
    <property type="entry name" value="MarR_2"/>
    <property type="match status" value="1"/>
</dbReference>
<sequence>MIDPHEGWTTGAPTAHSTSGRVVRTRHVRTDFGEIMSNPTPVSRTSESISREELTRLRMTLGRLGRVLRQQNDDGLSYALISLLFSIGRNQPTTAGELAAGEGVTPPSVTRSLNRLLELGLVKRERDPVDGRASRISLTAAGVAERSRLLRSREVWLSEHLDRLTREELDLLLVALPVLERLCDPELDITPGD</sequence>
<dbReference type="SUPFAM" id="SSF46785">
    <property type="entry name" value="Winged helix' DNA-binding domain"/>
    <property type="match status" value="1"/>
</dbReference>
<dbReference type="PROSITE" id="PS50995">
    <property type="entry name" value="HTH_MARR_2"/>
    <property type="match status" value="1"/>
</dbReference>
<dbReference type="GO" id="GO:0003700">
    <property type="term" value="F:DNA-binding transcription factor activity"/>
    <property type="evidence" value="ECO:0007669"/>
    <property type="project" value="InterPro"/>
</dbReference>
<evidence type="ECO:0000256" key="1">
    <source>
        <dbReference type="ARBA" id="ARBA00023015"/>
    </source>
</evidence>
<dbReference type="OrthoDB" id="122135at2"/>
<dbReference type="PRINTS" id="PR00598">
    <property type="entry name" value="HTHMARR"/>
</dbReference>
<feature type="region of interest" description="Disordered" evidence="4">
    <location>
        <begin position="1"/>
        <end position="22"/>
    </location>
</feature>
<evidence type="ECO:0000256" key="3">
    <source>
        <dbReference type="ARBA" id="ARBA00023163"/>
    </source>
</evidence>
<dbReference type="PROSITE" id="PS01117">
    <property type="entry name" value="HTH_MARR_1"/>
    <property type="match status" value="1"/>
</dbReference>
<dbReference type="PANTHER" id="PTHR39515">
    <property type="entry name" value="CONSERVED PROTEIN"/>
    <property type="match status" value="1"/>
</dbReference>
<evidence type="ECO:0000313" key="7">
    <source>
        <dbReference type="Proteomes" id="UP000292274"/>
    </source>
</evidence>
<dbReference type="InterPro" id="IPR052526">
    <property type="entry name" value="HTH-type_Bedaq_tolerance"/>
</dbReference>
<dbReference type="InterPro" id="IPR036390">
    <property type="entry name" value="WH_DNA-bd_sf"/>
</dbReference>
<feature type="compositionally biased region" description="Polar residues" evidence="4">
    <location>
        <begin position="11"/>
        <end position="20"/>
    </location>
</feature>
<dbReference type="PANTHER" id="PTHR39515:SF2">
    <property type="entry name" value="HTH-TYPE TRANSCRIPTIONAL REGULATOR RV0880"/>
    <property type="match status" value="1"/>
</dbReference>
<evidence type="ECO:0000256" key="4">
    <source>
        <dbReference type="SAM" id="MobiDB-lite"/>
    </source>
</evidence>
<keyword evidence="2" id="KW-0238">DNA-binding</keyword>
<organism evidence="6 7">
    <name type="scientific">Micromonospora zingiberis</name>
    <dbReference type="NCBI Taxonomy" id="2053011"/>
    <lineage>
        <taxon>Bacteria</taxon>
        <taxon>Bacillati</taxon>
        <taxon>Actinomycetota</taxon>
        <taxon>Actinomycetes</taxon>
        <taxon>Micromonosporales</taxon>
        <taxon>Micromonosporaceae</taxon>
        <taxon>Micromonospora</taxon>
    </lineage>
</organism>
<dbReference type="InterPro" id="IPR000835">
    <property type="entry name" value="HTH_MarR-typ"/>
</dbReference>
<dbReference type="AlphaFoldDB" id="A0A4V2LWP2"/>
<dbReference type="InterPro" id="IPR023187">
    <property type="entry name" value="Tscrpt_reg_MarR-type_CS"/>
</dbReference>
<gene>
    <name evidence="6" type="ORF">E0H26_13160</name>
</gene>